<organism evidence="2 3">
    <name type="scientific">Corallococcus carmarthensis</name>
    <dbReference type="NCBI Taxonomy" id="2316728"/>
    <lineage>
        <taxon>Bacteria</taxon>
        <taxon>Pseudomonadati</taxon>
        <taxon>Myxococcota</taxon>
        <taxon>Myxococcia</taxon>
        <taxon>Myxococcales</taxon>
        <taxon>Cystobacterineae</taxon>
        <taxon>Myxococcaceae</taxon>
        <taxon>Corallococcus</taxon>
    </lineage>
</organism>
<evidence type="ECO:0000313" key="3">
    <source>
        <dbReference type="Proteomes" id="UP000268313"/>
    </source>
</evidence>
<keyword evidence="1" id="KW-0732">Signal</keyword>
<sequence length="110" mass="11246">MSMNKLRGLVMFAALGFGALAGCGGVEESAAPDMASVEQDLLYCQDNSGCPSGQSCINSACRPTPPGGRACGKMDPATGEMSNTTYCTATQICCLNTGTCVSNYNQCAVP</sequence>
<dbReference type="EMBL" id="RAWE01000034">
    <property type="protein sequence ID" value="RKH03933.1"/>
    <property type="molecule type" value="Genomic_DNA"/>
</dbReference>
<gene>
    <name evidence="2" type="ORF">D7X32_12480</name>
</gene>
<evidence type="ECO:0000256" key="1">
    <source>
        <dbReference type="SAM" id="SignalP"/>
    </source>
</evidence>
<dbReference type="Proteomes" id="UP000268313">
    <property type="component" value="Unassembled WGS sequence"/>
</dbReference>
<dbReference type="PROSITE" id="PS51257">
    <property type="entry name" value="PROKAR_LIPOPROTEIN"/>
    <property type="match status" value="1"/>
</dbReference>
<protein>
    <submittedName>
        <fullName evidence="2">Uncharacterized protein</fullName>
    </submittedName>
</protein>
<dbReference type="AlphaFoldDB" id="A0A3A8K714"/>
<accession>A0A3A8K714</accession>
<reference evidence="3" key="1">
    <citation type="submission" date="2018-09" db="EMBL/GenBank/DDBJ databases">
        <authorList>
            <person name="Livingstone P.G."/>
            <person name="Whitworth D.E."/>
        </authorList>
    </citation>
    <scope>NUCLEOTIDE SEQUENCE [LARGE SCALE GENOMIC DNA]</scope>
    <source>
        <strain evidence="3">CA043D</strain>
    </source>
</reference>
<feature type="chain" id="PRO_5017444792" evidence="1">
    <location>
        <begin position="22"/>
        <end position="110"/>
    </location>
</feature>
<proteinExistence type="predicted"/>
<feature type="signal peptide" evidence="1">
    <location>
        <begin position="1"/>
        <end position="21"/>
    </location>
</feature>
<name>A0A3A8K714_9BACT</name>
<dbReference type="RefSeq" id="WP_120602754.1">
    <property type="nucleotide sequence ID" value="NZ_JABFJX010000057.1"/>
</dbReference>
<evidence type="ECO:0000313" key="2">
    <source>
        <dbReference type="EMBL" id="RKH03933.1"/>
    </source>
</evidence>
<dbReference type="OrthoDB" id="5518328at2"/>
<comment type="caution">
    <text evidence="2">The sequence shown here is derived from an EMBL/GenBank/DDBJ whole genome shotgun (WGS) entry which is preliminary data.</text>
</comment>
<keyword evidence="3" id="KW-1185">Reference proteome</keyword>